<feature type="region of interest" description="Disordered" evidence="1">
    <location>
        <begin position="60"/>
        <end position="156"/>
    </location>
</feature>
<feature type="compositionally biased region" description="Polar residues" evidence="1">
    <location>
        <begin position="62"/>
        <end position="85"/>
    </location>
</feature>
<evidence type="ECO:0000313" key="3">
    <source>
        <dbReference type="Proteomes" id="UP000033616"/>
    </source>
</evidence>
<accession>A0A0F3MHY3</accession>
<keyword evidence="3" id="KW-1185">Reference proteome</keyword>
<dbReference type="EMBL" id="LANP01000029">
    <property type="protein sequence ID" value="KJV55067.1"/>
    <property type="molecule type" value="Genomic_DNA"/>
</dbReference>
<proteinExistence type="predicted"/>
<sequence length="172" mass="19443">MSMIQLLKLLVKKCRSLLGSEKSQTEDKEKDIIQQNQKLREKLQLMEEIVANLEAKVKEYKQNQSSQQDFPSTKANKQVDLASQNIPPPPPPLPPLSSSSGYKPIKSNKSPHQRPHHSDPDPQTLMMNELKKRLQNRRKGITGDSGKSNHSAEKAETKKTVLWEVVVPCSQV</sequence>
<feature type="compositionally biased region" description="Pro residues" evidence="1">
    <location>
        <begin position="86"/>
        <end position="95"/>
    </location>
</feature>
<name>A0A0F3MHY3_9RICK</name>
<reference evidence="2 3" key="1">
    <citation type="submission" date="2015-02" db="EMBL/GenBank/DDBJ databases">
        <title>Genome Sequencing of Rickettsiales.</title>
        <authorList>
            <person name="Daugherty S.C."/>
            <person name="Su Q."/>
            <person name="Abolude K."/>
            <person name="Beier-Sexton M."/>
            <person name="Carlyon J.A."/>
            <person name="Carter R."/>
            <person name="Day N.P."/>
            <person name="Dumler S.J."/>
            <person name="Dyachenko V."/>
            <person name="Godinez A."/>
            <person name="Kurtti T.J."/>
            <person name="Lichay M."/>
            <person name="Mullins K.E."/>
            <person name="Ott S."/>
            <person name="Pappas-Brown V."/>
            <person name="Paris D.H."/>
            <person name="Patel P."/>
            <person name="Richards A.L."/>
            <person name="Sadzewicz L."/>
            <person name="Sears K."/>
            <person name="Seidman D."/>
            <person name="Sengamalay N."/>
            <person name="Stenos J."/>
            <person name="Tallon L.J."/>
            <person name="Vincent G."/>
            <person name="Fraser C.M."/>
            <person name="Munderloh U."/>
            <person name="Dunning-Hotopp J.C."/>
        </authorList>
    </citation>
    <scope>NUCLEOTIDE SEQUENCE [LARGE SCALE GENOMIC DNA]</scope>
    <source>
        <strain evidence="2 3">Fuller</strain>
    </source>
</reference>
<dbReference type="AlphaFoldDB" id="A0A0F3MHY3"/>
<gene>
    <name evidence="2" type="ORF">OCHUTO_0993</name>
</gene>
<evidence type="ECO:0000256" key="1">
    <source>
        <dbReference type="SAM" id="MobiDB-lite"/>
    </source>
</evidence>
<protein>
    <submittedName>
        <fullName evidence="2">Uncharacterized protein</fullName>
    </submittedName>
</protein>
<organism evidence="2 3">
    <name type="scientific">Orientia chuto str. Dubai</name>
    <dbReference type="NCBI Taxonomy" id="1359168"/>
    <lineage>
        <taxon>Bacteria</taxon>
        <taxon>Pseudomonadati</taxon>
        <taxon>Pseudomonadota</taxon>
        <taxon>Alphaproteobacteria</taxon>
        <taxon>Rickettsiales</taxon>
        <taxon>Rickettsiaceae</taxon>
        <taxon>Rickettsieae</taxon>
        <taxon>Orientia</taxon>
    </lineage>
</organism>
<evidence type="ECO:0000313" key="2">
    <source>
        <dbReference type="EMBL" id="KJV55067.1"/>
    </source>
</evidence>
<dbReference type="Proteomes" id="UP000033616">
    <property type="component" value="Unassembled WGS sequence"/>
</dbReference>
<dbReference type="PATRIC" id="fig|1359168.3.peg.723"/>
<comment type="caution">
    <text evidence="2">The sequence shown here is derived from an EMBL/GenBank/DDBJ whole genome shotgun (WGS) entry which is preliminary data.</text>
</comment>